<comment type="caution">
    <text evidence="3">The sequence shown here is derived from an EMBL/GenBank/DDBJ whole genome shotgun (WGS) entry which is preliminary data.</text>
</comment>
<organism evidence="3 4">
    <name type="scientific">Saccharopolyspora ipomoeae</name>
    <dbReference type="NCBI Taxonomy" id="3042027"/>
    <lineage>
        <taxon>Bacteria</taxon>
        <taxon>Bacillati</taxon>
        <taxon>Actinomycetota</taxon>
        <taxon>Actinomycetes</taxon>
        <taxon>Pseudonocardiales</taxon>
        <taxon>Pseudonocardiaceae</taxon>
        <taxon>Saccharopolyspora</taxon>
    </lineage>
</organism>
<sequence length="67" mass="7253">MNANAFTNWRKSTYSSGNPQQCIEVGEAPGLRGVRDSKLGVTSPVLAFKDSAWSEFVAMTKSGSLDR</sequence>
<reference evidence="3 4" key="1">
    <citation type="submission" date="2023-04" db="EMBL/GenBank/DDBJ databases">
        <title>Draft genome sequence of Saccharopolyspora sp. TS4A08 isolated from sweet potato rhizospheric soil.</title>
        <authorList>
            <person name="Suksaard P."/>
            <person name="Duangmal K."/>
        </authorList>
    </citation>
    <scope>NUCLEOTIDE SEQUENCE [LARGE SCALE GENOMIC DNA]</scope>
    <source>
        <strain evidence="3 4">TS4A08</strain>
    </source>
</reference>
<accession>A0ABT6PUD7</accession>
<protein>
    <submittedName>
        <fullName evidence="3">DUF397 domain-containing protein</fullName>
    </submittedName>
</protein>
<evidence type="ECO:0000256" key="1">
    <source>
        <dbReference type="SAM" id="MobiDB-lite"/>
    </source>
</evidence>
<dbReference type="InterPro" id="IPR007278">
    <property type="entry name" value="DUF397"/>
</dbReference>
<dbReference type="RefSeq" id="WP_281457854.1">
    <property type="nucleotide sequence ID" value="NZ_JASAOF010000019.1"/>
</dbReference>
<dbReference type="Proteomes" id="UP001237595">
    <property type="component" value="Unassembled WGS sequence"/>
</dbReference>
<dbReference type="Pfam" id="PF04149">
    <property type="entry name" value="DUF397"/>
    <property type="match status" value="1"/>
</dbReference>
<name>A0ABT6PUD7_9PSEU</name>
<feature type="region of interest" description="Disordered" evidence="1">
    <location>
        <begin position="1"/>
        <end position="21"/>
    </location>
</feature>
<dbReference type="EMBL" id="JASAOF010000019">
    <property type="protein sequence ID" value="MDI2031581.1"/>
    <property type="molecule type" value="Genomic_DNA"/>
</dbReference>
<evidence type="ECO:0000259" key="2">
    <source>
        <dbReference type="Pfam" id="PF04149"/>
    </source>
</evidence>
<evidence type="ECO:0000313" key="4">
    <source>
        <dbReference type="Proteomes" id="UP001237595"/>
    </source>
</evidence>
<proteinExistence type="predicted"/>
<gene>
    <name evidence="3" type="ORF">QFW96_23335</name>
</gene>
<evidence type="ECO:0000313" key="3">
    <source>
        <dbReference type="EMBL" id="MDI2031581.1"/>
    </source>
</evidence>
<feature type="domain" description="DUF397" evidence="2">
    <location>
        <begin position="8"/>
        <end position="61"/>
    </location>
</feature>
<keyword evidence="4" id="KW-1185">Reference proteome</keyword>